<dbReference type="RefSeq" id="WP_203893060.1">
    <property type="nucleotide sequence ID" value="NZ_BOOH01000040.1"/>
</dbReference>
<evidence type="ECO:0000256" key="1">
    <source>
        <dbReference type="ARBA" id="ARBA00022670"/>
    </source>
</evidence>
<protein>
    <submittedName>
        <fullName evidence="9">Membrane protein</fullName>
    </submittedName>
</protein>
<dbReference type="GO" id="GO:0006508">
    <property type="term" value="P:proteolysis"/>
    <property type="evidence" value="ECO:0007669"/>
    <property type="project" value="UniProtKB-KW"/>
</dbReference>
<reference evidence="9 10" key="1">
    <citation type="submission" date="2021-01" db="EMBL/GenBank/DDBJ databases">
        <title>Whole genome shotgun sequence of Planobispora longispora NBRC 13918.</title>
        <authorList>
            <person name="Komaki H."/>
            <person name="Tamura T."/>
        </authorList>
    </citation>
    <scope>NUCLEOTIDE SEQUENCE [LARGE SCALE GENOMIC DNA]</scope>
    <source>
        <strain evidence="9 10">NBRC 13918</strain>
    </source>
</reference>
<evidence type="ECO:0000256" key="6">
    <source>
        <dbReference type="RuleBase" id="RU003983"/>
    </source>
</evidence>
<proteinExistence type="inferred from homology"/>
<gene>
    <name evidence="9" type="ORF">Plo01_49920</name>
</gene>
<keyword evidence="2" id="KW-0479">Metal-binding</keyword>
<keyword evidence="4 6" id="KW-0862">Zinc</keyword>
<evidence type="ECO:0000256" key="2">
    <source>
        <dbReference type="ARBA" id="ARBA00022723"/>
    </source>
</evidence>
<comment type="cofactor">
    <cofactor evidence="6">
        <name>Zn(2+)</name>
        <dbReference type="ChEBI" id="CHEBI:29105"/>
    </cofactor>
    <text evidence="6">Binds 1 zinc ion per subunit.</text>
</comment>
<organism evidence="9 10">
    <name type="scientific">Planobispora longispora</name>
    <dbReference type="NCBI Taxonomy" id="28887"/>
    <lineage>
        <taxon>Bacteria</taxon>
        <taxon>Bacillati</taxon>
        <taxon>Actinomycetota</taxon>
        <taxon>Actinomycetes</taxon>
        <taxon>Streptosporangiales</taxon>
        <taxon>Streptosporangiaceae</taxon>
        <taxon>Planobispora</taxon>
    </lineage>
</organism>
<sequence length="322" mass="33755">MFDHFVWSVVVSPPLIVLAASVVSGRIAPALAARLLAWSAAVVAAASTANLAVFALKAIAELPAVGRVMGWSSTVVRDDTAGVPWVSWGSLLLLAAVSVALWRTHRRHRRDLRAARLLPRPDGDVLLVEDVAVTAFAVPGAPGGRGRPRDPGWVVVTTGMREALTGEQYAALLAHERAHLAGAHHRLVRLAELAGAAHPALRWVGAQVGFLVERAADEQAAAETGDRRLVARAVGAASLAATRARRAGARPGTASNVLNAVGPAAGPGVIPRRVAALLRPTGRSRTLLSLLPALVAAGTVVWTGEAIYDLQELLRFAHLSWP</sequence>
<dbReference type="InterPro" id="IPR001915">
    <property type="entry name" value="Peptidase_M48"/>
</dbReference>
<dbReference type="GO" id="GO:0046872">
    <property type="term" value="F:metal ion binding"/>
    <property type="evidence" value="ECO:0007669"/>
    <property type="project" value="UniProtKB-KW"/>
</dbReference>
<feature type="transmembrane region" description="Helical" evidence="7">
    <location>
        <begin position="6"/>
        <end position="23"/>
    </location>
</feature>
<evidence type="ECO:0000313" key="9">
    <source>
        <dbReference type="EMBL" id="GIH78563.1"/>
    </source>
</evidence>
<dbReference type="PANTHER" id="PTHR34978:SF3">
    <property type="entry name" value="SLR0241 PROTEIN"/>
    <property type="match status" value="1"/>
</dbReference>
<dbReference type="Proteomes" id="UP000616724">
    <property type="component" value="Unassembled WGS sequence"/>
</dbReference>
<feature type="transmembrane region" description="Helical" evidence="7">
    <location>
        <begin position="35"/>
        <end position="60"/>
    </location>
</feature>
<keyword evidence="1 6" id="KW-0645">Protease</keyword>
<dbReference type="Gene3D" id="3.30.2010.10">
    <property type="entry name" value="Metalloproteases ('zincins'), catalytic domain"/>
    <property type="match status" value="1"/>
</dbReference>
<dbReference type="AlphaFoldDB" id="A0A8J3RP58"/>
<evidence type="ECO:0000256" key="5">
    <source>
        <dbReference type="ARBA" id="ARBA00023049"/>
    </source>
</evidence>
<keyword evidence="7" id="KW-0472">Membrane</keyword>
<comment type="similarity">
    <text evidence="6">Belongs to the peptidase M48 family.</text>
</comment>
<feature type="transmembrane region" description="Helical" evidence="7">
    <location>
        <begin position="80"/>
        <end position="102"/>
    </location>
</feature>
<feature type="transmembrane region" description="Helical" evidence="7">
    <location>
        <begin position="287"/>
        <end position="308"/>
    </location>
</feature>
<dbReference type="Pfam" id="PF01435">
    <property type="entry name" value="Peptidase_M48"/>
    <property type="match status" value="1"/>
</dbReference>
<evidence type="ECO:0000256" key="4">
    <source>
        <dbReference type="ARBA" id="ARBA00022833"/>
    </source>
</evidence>
<evidence type="ECO:0000256" key="3">
    <source>
        <dbReference type="ARBA" id="ARBA00022801"/>
    </source>
</evidence>
<dbReference type="CDD" id="cd07326">
    <property type="entry name" value="M56_BlaR1_MecR1_like"/>
    <property type="match status" value="1"/>
</dbReference>
<dbReference type="EMBL" id="BOOH01000040">
    <property type="protein sequence ID" value="GIH78563.1"/>
    <property type="molecule type" value="Genomic_DNA"/>
</dbReference>
<dbReference type="PANTHER" id="PTHR34978">
    <property type="entry name" value="POSSIBLE SENSOR-TRANSDUCER PROTEIN BLAR"/>
    <property type="match status" value="1"/>
</dbReference>
<dbReference type="GO" id="GO:0004222">
    <property type="term" value="F:metalloendopeptidase activity"/>
    <property type="evidence" value="ECO:0007669"/>
    <property type="project" value="InterPro"/>
</dbReference>
<keyword evidence="10" id="KW-1185">Reference proteome</keyword>
<evidence type="ECO:0000313" key="10">
    <source>
        <dbReference type="Proteomes" id="UP000616724"/>
    </source>
</evidence>
<name>A0A8J3RP58_9ACTN</name>
<evidence type="ECO:0000259" key="8">
    <source>
        <dbReference type="Pfam" id="PF01435"/>
    </source>
</evidence>
<keyword evidence="5 6" id="KW-0482">Metalloprotease</keyword>
<accession>A0A8J3RP58</accession>
<evidence type="ECO:0000256" key="7">
    <source>
        <dbReference type="SAM" id="Phobius"/>
    </source>
</evidence>
<keyword evidence="7" id="KW-0812">Transmembrane</keyword>
<keyword evidence="7" id="KW-1133">Transmembrane helix</keyword>
<comment type="caution">
    <text evidence="9">The sequence shown here is derived from an EMBL/GenBank/DDBJ whole genome shotgun (WGS) entry which is preliminary data.</text>
</comment>
<keyword evidence="3 6" id="KW-0378">Hydrolase</keyword>
<dbReference type="InterPro" id="IPR052173">
    <property type="entry name" value="Beta-lactam_resp_regulator"/>
</dbReference>
<feature type="domain" description="Peptidase M48" evidence="8">
    <location>
        <begin position="104"/>
        <end position="211"/>
    </location>
</feature>